<organism evidence="4 5">
    <name type="scientific">Ophiobolus disseminans</name>
    <dbReference type="NCBI Taxonomy" id="1469910"/>
    <lineage>
        <taxon>Eukaryota</taxon>
        <taxon>Fungi</taxon>
        <taxon>Dikarya</taxon>
        <taxon>Ascomycota</taxon>
        <taxon>Pezizomycotina</taxon>
        <taxon>Dothideomycetes</taxon>
        <taxon>Pleosporomycetidae</taxon>
        <taxon>Pleosporales</taxon>
        <taxon>Pleosporineae</taxon>
        <taxon>Phaeosphaeriaceae</taxon>
        <taxon>Ophiobolus</taxon>
    </lineage>
</organism>
<dbReference type="PANTHER" id="PTHR35395:SF1">
    <property type="entry name" value="DUF6536 DOMAIN-CONTAINING PROTEIN"/>
    <property type="match status" value="1"/>
</dbReference>
<feature type="transmembrane region" description="Helical" evidence="2">
    <location>
        <begin position="629"/>
        <end position="649"/>
    </location>
</feature>
<gene>
    <name evidence="4" type="ORF">CC86DRAFT_366289</name>
</gene>
<evidence type="ECO:0000259" key="3">
    <source>
        <dbReference type="Pfam" id="PF20163"/>
    </source>
</evidence>
<sequence>MFQRALDARRNWFASSRKGRQVYQQRAHASNTELRNLTAASTKSDIGNDIDTEYRPRKGSSGAPSLVSQKKTRVQRLLGDRFTGWRFGILHFAVWATIVFFINLVVTIWGSTQKQSGVLLEGDCNRVKNLNTSLHVLINVLSTILLSGSNYCMQCLSAPTRSEVDTAHAQGKWLDIGIPSIRNVKHLSRQRIQLWILLALTSLPLHLFYNSAVFGSVSSNDYFAFSVSKSFLEDAQCRNCTVPANTTFSDRRSTEDGDGWNDSNTKNIPIVLDALRREYKTGDLDRLDPLECLNQYATAIQSDRRHVLLVASDDKLPKMEENQFINGSRVYWGMPFYTMAASSSMKAANSYDWICSGLNKEGSCSSLVNDIQSNATAWSVRACEYSPYRPCNSEPYPVEYCLSQPADAHCRLQFNTAIAVIVCVLNFVKAAIMFFIVFRVGDEPLITMGDAAASFLETNDPTTKNMCLLSIHDARENGYKAGAREWLDQRYRWKDVTSMKRRTTTLAIFSCALIIVVTLLGWGIQSLPDGTSRSLSGLARLGYGTVDPRTAITGLPNDLVMNAIVANSPQVILSMLYFSYNALFTAFLLSYEWTTYGHKRKGLRLSRRPAGAQRTDYFLQLPYRFGVPLMLLSGTLHWLVSQSIFLVAIDFYDELGKLGSRGYLGYISALETNYKTCGYSPIAMISVVILGVFMVVAIVAFGYVPYKGGTTLAGNCSMAISAACHLDKSVDTDGATAAVSELQWGVIGVSENGVGHCAFSTREVGLPVKGEVYAGTQ</sequence>
<evidence type="ECO:0000256" key="1">
    <source>
        <dbReference type="SAM" id="MobiDB-lite"/>
    </source>
</evidence>
<dbReference type="Proteomes" id="UP000799424">
    <property type="component" value="Unassembled WGS sequence"/>
</dbReference>
<feature type="transmembrane region" description="Helical" evidence="2">
    <location>
        <begin position="682"/>
        <end position="704"/>
    </location>
</feature>
<dbReference type="Pfam" id="PF20163">
    <property type="entry name" value="DUF6536"/>
    <property type="match status" value="1"/>
</dbReference>
<feature type="transmembrane region" description="Helical" evidence="2">
    <location>
        <begin position="89"/>
        <end position="112"/>
    </location>
</feature>
<keyword evidence="2" id="KW-0472">Membrane</keyword>
<feature type="transmembrane region" description="Helical" evidence="2">
    <location>
        <begin position="571"/>
        <end position="591"/>
    </location>
</feature>
<feature type="region of interest" description="Disordered" evidence="1">
    <location>
        <begin position="47"/>
        <end position="67"/>
    </location>
</feature>
<evidence type="ECO:0000256" key="2">
    <source>
        <dbReference type="SAM" id="Phobius"/>
    </source>
</evidence>
<dbReference type="InterPro" id="IPR046623">
    <property type="entry name" value="DUF6536"/>
</dbReference>
<protein>
    <recommendedName>
        <fullName evidence="3">DUF6536 domain-containing protein</fullName>
    </recommendedName>
</protein>
<name>A0A6A7AGT3_9PLEO</name>
<evidence type="ECO:0000313" key="5">
    <source>
        <dbReference type="Proteomes" id="UP000799424"/>
    </source>
</evidence>
<evidence type="ECO:0000313" key="4">
    <source>
        <dbReference type="EMBL" id="KAF2832511.1"/>
    </source>
</evidence>
<dbReference type="AlphaFoldDB" id="A0A6A7AGT3"/>
<proteinExistence type="predicted"/>
<dbReference type="OrthoDB" id="5429634at2759"/>
<dbReference type="EMBL" id="MU006217">
    <property type="protein sequence ID" value="KAF2832511.1"/>
    <property type="molecule type" value="Genomic_DNA"/>
</dbReference>
<dbReference type="PANTHER" id="PTHR35395">
    <property type="entry name" value="DUF6536 DOMAIN-CONTAINING PROTEIN"/>
    <property type="match status" value="1"/>
</dbReference>
<keyword evidence="5" id="KW-1185">Reference proteome</keyword>
<accession>A0A6A7AGT3</accession>
<keyword evidence="2" id="KW-0812">Transmembrane</keyword>
<keyword evidence="2" id="KW-1133">Transmembrane helix</keyword>
<reference evidence="4" key="1">
    <citation type="journal article" date="2020" name="Stud. Mycol.">
        <title>101 Dothideomycetes genomes: a test case for predicting lifestyles and emergence of pathogens.</title>
        <authorList>
            <person name="Haridas S."/>
            <person name="Albert R."/>
            <person name="Binder M."/>
            <person name="Bloem J."/>
            <person name="Labutti K."/>
            <person name="Salamov A."/>
            <person name="Andreopoulos B."/>
            <person name="Baker S."/>
            <person name="Barry K."/>
            <person name="Bills G."/>
            <person name="Bluhm B."/>
            <person name="Cannon C."/>
            <person name="Castanera R."/>
            <person name="Culley D."/>
            <person name="Daum C."/>
            <person name="Ezra D."/>
            <person name="Gonzalez J."/>
            <person name="Henrissat B."/>
            <person name="Kuo A."/>
            <person name="Liang C."/>
            <person name="Lipzen A."/>
            <person name="Lutzoni F."/>
            <person name="Magnuson J."/>
            <person name="Mondo S."/>
            <person name="Nolan M."/>
            <person name="Ohm R."/>
            <person name="Pangilinan J."/>
            <person name="Park H.-J."/>
            <person name="Ramirez L."/>
            <person name="Alfaro M."/>
            <person name="Sun H."/>
            <person name="Tritt A."/>
            <person name="Yoshinaga Y."/>
            <person name="Zwiers L.-H."/>
            <person name="Turgeon B."/>
            <person name="Goodwin S."/>
            <person name="Spatafora J."/>
            <person name="Crous P."/>
            <person name="Grigoriev I."/>
        </authorList>
    </citation>
    <scope>NUCLEOTIDE SEQUENCE</scope>
    <source>
        <strain evidence="4">CBS 113818</strain>
    </source>
</reference>
<feature type="transmembrane region" description="Helical" evidence="2">
    <location>
        <begin position="417"/>
        <end position="438"/>
    </location>
</feature>
<feature type="transmembrane region" description="Helical" evidence="2">
    <location>
        <begin position="504"/>
        <end position="524"/>
    </location>
</feature>
<feature type="domain" description="DUF6536" evidence="3">
    <location>
        <begin position="85"/>
        <end position="233"/>
    </location>
</feature>